<dbReference type="NCBIfam" id="TIGR02123">
    <property type="entry name" value="TRAP_fused"/>
    <property type="match status" value="1"/>
</dbReference>
<keyword evidence="5" id="KW-1185">Reference proteome</keyword>
<accession>A0A023X5Q0</accession>
<dbReference type="InterPro" id="IPR011853">
    <property type="entry name" value="TRAP_DctM-Dct_fused"/>
</dbReference>
<dbReference type="STRING" id="42256.RradSPS_2519"/>
<feature type="transmembrane region" description="Helical" evidence="1">
    <location>
        <begin position="457"/>
        <end position="479"/>
    </location>
</feature>
<dbReference type="HOGENOM" id="CLU_007041_3_1_11"/>
<feature type="transmembrane region" description="Helical" evidence="1">
    <location>
        <begin position="203"/>
        <end position="221"/>
    </location>
</feature>
<evidence type="ECO:0000313" key="4">
    <source>
        <dbReference type="EMBL" id="MDX5892441.1"/>
    </source>
</evidence>
<feature type="transmembrane region" description="Helical" evidence="1">
    <location>
        <begin position="426"/>
        <end position="445"/>
    </location>
</feature>
<organism evidence="3 5">
    <name type="scientific">Rubrobacter radiotolerans</name>
    <name type="common">Arthrobacter radiotolerans</name>
    <dbReference type="NCBI Taxonomy" id="42256"/>
    <lineage>
        <taxon>Bacteria</taxon>
        <taxon>Bacillati</taxon>
        <taxon>Actinomycetota</taxon>
        <taxon>Rubrobacteria</taxon>
        <taxon>Rubrobacterales</taxon>
        <taxon>Rubrobacteraceae</taxon>
        <taxon>Rubrobacter</taxon>
    </lineage>
</organism>
<dbReference type="EMBL" id="CP007514">
    <property type="protein sequence ID" value="AHY47802.1"/>
    <property type="molecule type" value="Genomic_DNA"/>
</dbReference>
<reference evidence="4" key="2">
    <citation type="submission" date="2023-11" db="EMBL/GenBank/DDBJ databases">
        <title>MicrobeMod: A computational toolkit for identifying prokaryotic methylation and restriction-modification with nanopore sequencing.</title>
        <authorList>
            <person name="Crits-Christoph A."/>
            <person name="Kang S.C."/>
            <person name="Lee H."/>
            <person name="Ostrov N."/>
        </authorList>
    </citation>
    <scope>NUCLEOTIDE SEQUENCE</scope>
    <source>
        <strain evidence="4">ATCC 51242</strain>
    </source>
</reference>
<feature type="domain" description="TRAP C4-dicarboxylate transport system permease DctM subunit" evidence="2">
    <location>
        <begin position="140"/>
        <end position="571"/>
    </location>
</feature>
<keyword evidence="1" id="KW-1133">Transmembrane helix</keyword>
<dbReference type="Proteomes" id="UP001281130">
    <property type="component" value="Unassembled WGS sequence"/>
</dbReference>
<dbReference type="KEGG" id="rrd:RradSPS_2519"/>
<keyword evidence="1" id="KW-0812">Transmembrane</keyword>
<feature type="transmembrane region" description="Helical" evidence="1">
    <location>
        <begin position="576"/>
        <end position="601"/>
    </location>
</feature>
<evidence type="ECO:0000313" key="5">
    <source>
        <dbReference type="Proteomes" id="UP000025229"/>
    </source>
</evidence>
<dbReference type="PANTHER" id="PTHR43849">
    <property type="entry name" value="BLL3936 PROTEIN"/>
    <property type="match status" value="1"/>
</dbReference>
<dbReference type="OrthoDB" id="9759894at2"/>
<feature type="transmembrane region" description="Helical" evidence="1">
    <location>
        <begin position="126"/>
        <end position="146"/>
    </location>
</feature>
<dbReference type="eggNOG" id="COG4666">
    <property type="taxonomic scope" value="Bacteria"/>
</dbReference>
<dbReference type="Proteomes" id="UP000025229">
    <property type="component" value="Chromosome"/>
</dbReference>
<feature type="transmembrane region" description="Helical" evidence="1">
    <location>
        <begin position="153"/>
        <end position="170"/>
    </location>
</feature>
<feature type="transmembrane region" description="Helical" evidence="1">
    <location>
        <begin position="65"/>
        <end position="84"/>
    </location>
</feature>
<evidence type="ECO:0000259" key="2">
    <source>
        <dbReference type="Pfam" id="PF06808"/>
    </source>
</evidence>
<feature type="transmembrane region" description="Helical" evidence="1">
    <location>
        <begin position="509"/>
        <end position="533"/>
    </location>
</feature>
<feature type="transmembrane region" description="Helical" evidence="1">
    <location>
        <begin position="323"/>
        <end position="345"/>
    </location>
</feature>
<protein>
    <submittedName>
        <fullName evidence="4">TRAP transporter permease</fullName>
    </submittedName>
    <submittedName>
        <fullName evidence="3">TRAP transporter, 4TM/12TM fusion protein</fullName>
    </submittedName>
</protein>
<dbReference type="AlphaFoldDB" id="A0A023X5Q0"/>
<evidence type="ECO:0000256" key="1">
    <source>
        <dbReference type="SAM" id="Phobius"/>
    </source>
</evidence>
<dbReference type="PANTHER" id="PTHR43849:SF2">
    <property type="entry name" value="BLL3936 PROTEIN"/>
    <property type="match status" value="1"/>
</dbReference>
<proteinExistence type="predicted"/>
<feature type="transmembrane region" description="Helical" evidence="1">
    <location>
        <begin position="365"/>
        <end position="383"/>
    </location>
</feature>
<sequence>MSERVAGAPGERPDEGRNREELLRKYDAESAYRTNLGPWKWVVLVIGSALTIFQLYTALRGGYVFLIQGAIHVGAAMSLVYLLYPAKRAWSSRRGIPFYDLILAGLAIWTNSYIVINYERLTNQSVIFGFSTLDYTVAGLGVLLVLEATRRCVGLPIVVIAACALLYGWLGPYMPIFPHAGFSLERLATETFFTTSSIFGTPIQVSATFIYLFLFFGVLLVKTNIGQFFNDLAFALTGRYTGGTAKAAVVASGLQGTISGSSVANTVTSGSFTIPMMKRAGFRPEFSAAAEASASTGGQIMPPIMGAAAFIMAEYTGVPYNEIIVIAIIPAILYFTGVFTGTHFVAKRDGIVGVPRDQLPPVGGLLKKIYLALPLVVIIGMLLSGFSPQNSALYGIATAFLVSFLRSDTRMSLPEMGRLLENGARAALPVIAACATAGIIAGIVTKTGLGGVLAGGILDLALGNFFLLMFFTMIACLVLGMGLPTTANYVVTATVAAPILVQFDVPLIAAHFFVFYFGIVADITPPVCLAAYAGAGIAGANPMRTGVTAVSLAIAAFIIPYIFVTEPVLVLEGATFLNFAPAFLTAVAGMIAISGGIMGYFMGRANVVERLALVAGGIALVYPNLIVSLSGLALVVAIGVFQYLRGASGGKPEESTA</sequence>
<reference evidence="3 5" key="1">
    <citation type="submission" date="2014-03" db="EMBL/GenBank/DDBJ databases">
        <title>Complete genome sequence of the Radio-Resistant Rubrobacter radiotolerans RSPS-4.</title>
        <authorList>
            <person name="Egas C.C."/>
            <person name="Barroso C.C."/>
            <person name="Froufe H.J.C."/>
            <person name="Pacheco J.J."/>
            <person name="Albuquerque L.L."/>
            <person name="da Costa M.M.S."/>
        </authorList>
    </citation>
    <scope>NUCLEOTIDE SEQUENCE [LARGE SCALE GENOMIC DNA]</scope>
    <source>
        <strain evidence="3 5">RSPS-4</strain>
    </source>
</reference>
<keyword evidence="1" id="KW-0472">Membrane</keyword>
<dbReference type="Pfam" id="PF06808">
    <property type="entry name" value="DctM"/>
    <property type="match status" value="1"/>
</dbReference>
<dbReference type="InterPro" id="IPR010656">
    <property type="entry name" value="DctM"/>
</dbReference>
<feature type="transmembrane region" description="Helical" evidence="1">
    <location>
        <begin position="545"/>
        <end position="564"/>
    </location>
</feature>
<evidence type="ECO:0000313" key="3">
    <source>
        <dbReference type="EMBL" id="AHY47802.1"/>
    </source>
</evidence>
<dbReference type="EMBL" id="JAWXXX010000001">
    <property type="protein sequence ID" value="MDX5892441.1"/>
    <property type="molecule type" value="Genomic_DNA"/>
</dbReference>
<dbReference type="RefSeq" id="WP_038683095.1">
    <property type="nucleotide sequence ID" value="NZ_CP007514.1"/>
</dbReference>
<name>A0A023X5Q0_RUBRA</name>
<feature type="transmembrane region" description="Helical" evidence="1">
    <location>
        <begin position="486"/>
        <end position="503"/>
    </location>
</feature>
<feature type="transmembrane region" description="Helical" evidence="1">
    <location>
        <begin position="613"/>
        <end position="644"/>
    </location>
</feature>
<feature type="transmembrane region" description="Helical" evidence="1">
    <location>
        <begin position="41"/>
        <end position="59"/>
    </location>
</feature>
<gene>
    <name evidence="3" type="ORF">RradSPS_2519</name>
    <name evidence="4" type="ORF">SIL72_00225</name>
</gene>
<dbReference type="PATRIC" id="fig|42256.3.peg.2567"/>
<feature type="transmembrane region" description="Helical" evidence="1">
    <location>
        <begin position="96"/>
        <end position="114"/>
    </location>
</feature>